<sequence>MYNISEWDHVFKLDPNKTITDAELKKICTSGTDAIIVGGTDGITFENVMDLQERIEAYDISFVLEVSDIEAITLGFDAYFIPLVLNSGDKKWMIDVQHQAIKEYADVIEWEDMLPEGYCVLNPEAKVFKRTDCSLPDYEDVLAYARMAEHIFRLPVFYMEYSGTYGNPGLVKDVARELKNTSLVYGGGITSEEQASEMAAYADVIVVGDVIYDNLEVALKTVEAVKSMKMKDGGPS</sequence>
<accession>A0A1H0IH58</accession>
<evidence type="ECO:0000313" key="11">
    <source>
        <dbReference type="EMBL" id="SDO30752.1"/>
    </source>
</evidence>
<dbReference type="PANTHER" id="PTHR40029">
    <property type="match status" value="1"/>
</dbReference>
<gene>
    <name evidence="10" type="primary">pcrB</name>
    <name evidence="11" type="ORF">SAMN05421677_10480</name>
</gene>
<dbReference type="PANTHER" id="PTHR40029:SF2">
    <property type="entry name" value="HEPTAPRENYLGLYCERYL PHOSPHATE SYNTHASE"/>
    <property type="match status" value="1"/>
</dbReference>
<organism evidence="11 12">
    <name type="scientific">Halobacillus aidingensis</name>
    <dbReference type="NCBI Taxonomy" id="240303"/>
    <lineage>
        <taxon>Bacteria</taxon>
        <taxon>Bacillati</taxon>
        <taxon>Bacillota</taxon>
        <taxon>Bacilli</taxon>
        <taxon>Bacillales</taxon>
        <taxon>Bacillaceae</taxon>
        <taxon>Halobacillus</taxon>
    </lineage>
</organism>
<evidence type="ECO:0000256" key="4">
    <source>
        <dbReference type="ARBA" id="ARBA00022842"/>
    </source>
</evidence>
<evidence type="ECO:0000256" key="8">
    <source>
        <dbReference type="ARBA" id="ARBA00048318"/>
    </source>
</evidence>
<evidence type="ECO:0000313" key="12">
    <source>
        <dbReference type="Proteomes" id="UP000198860"/>
    </source>
</evidence>
<feature type="binding site" evidence="10">
    <location>
        <position position="40"/>
    </location>
    <ligand>
        <name>Mg(2+)</name>
        <dbReference type="ChEBI" id="CHEBI:18420"/>
    </ligand>
</feature>
<evidence type="ECO:0000256" key="7">
    <source>
        <dbReference type="ARBA" id="ARBA00023264"/>
    </source>
</evidence>
<dbReference type="Gene3D" id="3.20.20.390">
    <property type="entry name" value="FMN-linked oxidoreductases"/>
    <property type="match status" value="1"/>
</dbReference>
<dbReference type="HAMAP" id="MF_00112">
    <property type="entry name" value="GGGP_HepGP_synthase"/>
    <property type="match status" value="1"/>
</dbReference>
<feature type="binding site" evidence="10">
    <location>
        <position position="14"/>
    </location>
    <ligand>
        <name>Mg(2+)</name>
        <dbReference type="ChEBI" id="CHEBI:18420"/>
    </ligand>
</feature>
<keyword evidence="5 10" id="KW-0443">Lipid metabolism</keyword>
<evidence type="ECO:0000256" key="6">
    <source>
        <dbReference type="ARBA" id="ARBA00023209"/>
    </source>
</evidence>
<dbReference type="SUPFAM" id="SSF51395">
    <property type="entry name" value="FMN-linked oxidoreductases"/>
    <property type="match status" value="1"/>
</dbReference>
<dbReference type="InterPro" id="IPR038597">
    <property type="entry name" value="GGGP/HepGP_synthase_sf"/>
</dbReference>
<dbReference type="EMBL" id="FNIZ01000004">
    <property type="protein sequence ID" value="SDO30752.1"/>
    <property type="molecule type" value="Genomic_DNA"/>
</dbReference>
<comment type="similarity">
    <text evidence="10">Belongs to the GGGP/HepGP synthase family. Group I subfamily.</text>
</comment>
<proteinExistence type="inferred from homology"/>
<dbReference type="NCBIfam" id="NF003199">
    <property type="entry name" value="PRK04169.1-3"/>
    <property type="match status" value="1"/>
</dbReference>
<comment type="function">
    <text evidence="10">Prenyltransferase that catalyzes in vivo the transfer of the heptaprenyl moiety of heptaprenyl pyrophosphate (HepPP; 35 carbon atoms) to the C3 hydroxyl of sn-glycerol-1-phosphate (G1P), producing heptaprenylglyceryl phosphate (HepGP). This reaction is an ether-bond-formation step in the biosynthesis of archaea-type G1P-based membrane lipids found in Bacillales.</text>
</comment>
<comment type="subunit">
    <text evidence="10">Homodimer.</text>
</comment>
<dbReference type="OrthoDB" id="2381757at2"/>
<protein>
    <recommendedName>
        <fullName evidence="9 10">Heptaprenylglyceryl phosphate synthase</fullName>
        <shortName evidence="10">HepGP synthase</shortName>
        <ecNumber evidence="9 10">2.5.1.n9</ecNumber>
    </recommendedName>
    <alternativeName>
        <fullName evidence="10">Glycerol-1-phosphate heptaprenyltransferase</fullName>
    </alternativeName>
</protein>
<keyword evidence="3 10" id="KW-0479">Metal-binding</keyword>
<keyword evidence="4 10" id="KW-0460">Magnesium</keyword>
<dbReference type="UniPathway" id="UPA00940"/>
<feature type="binding site" evidence="10">
    <location>
        <begin position="208"/>
        <end position="209"/>
    </location>
    <ligand>
        <name>sn-glycerol 1-phosphate</name>
        <dbReference type="ChEBI" id="CHEBI:57685"/>
    </ligand>
</feature>
<evidence type="ECO:0000256" key="2">
    <source>
        <dbReference type="ARBA" id="ARBA00022679"/>
    </source>
</evidence>
<keyword evidence="7 10" id="KW-1208">Phospholipid metabolism</keyword>
<feature type="binding site" evidence="10">
    <location>
        <position position="188"/>
    </location>
    <ligand>
        <name>sn-glycerol 1-phosphate</name>
        <dbReference type="ChEBI" id="CHEBI:57685"/>
    </ligand>
</feature>
<comment type="pathway">
    <text evidence="10">Membrane lipid metabolism; glycerophospholipid metabolism.</text>
</comment>
<evidence type="ECO:0000256" key="3">
    <source>
        <dbReference type="ARBA" id="ARBA00022723"/>
    </source>
</evidence>
<evidence type="ECO:0000256" key="1">
    <source>
        <dbReference type="ARBA" id="ARBA00022516"/>
    </source>
</evidence>
<comment type="caution">
    <text evidence="10">Lacks conserved residue(s) required for the propagation of feature annotation.</text>
</comment>
<dbReference type="GO" id="GO:0046474">
    <property type="term" value="P:glycerophospholipid biosynthetic process"/>
    <property type="evidence" value="ECO:0007669"/>
    <property type="project" value="UniProtKB-UniRule"/>
</dbReference>
<dbReference type="AlphaFoldDB" id="A0A1H0IH58"/>
<keyword evidence="12" id="KW-1185">Reference proteome</keyword>
<evidence type="ECO:0000256" key="10">
    <source>
        <dbReference type="HAMAP-Rule" id="MF_00112"/>
    </source>
</evidence>
<dbReference type="Proteomes" id="UP000198860">
    <property type="component" value="Unassembled WGS sequence"/>
</dbReference>
<dbReference type="InterPro" id="IPR039074">
    <property type="entry name" value="GGGP/HepGP_synthase_I"/>
</dbReference>
<feature type="binding site" evidence="10">
    <location>
        <position position="12"/>
    </location>
    <ligand>
        <name>sn-glycerol 1-phosphate</name>
        <dbReference type="ChEBI" id="CHEBI:57685"/>
    </ligand>
</feature>
<dbReference type="STRING" id="240303.SAMN05421677_10480"/>
<keyword evidence="2 10" id="KW-0808">Transferase</keyword>
<dbReference type="CDD" id="cd02812">
    <property type="entry name" value="PcrB_like"/>
    <property type="match status" value="1"/>
</dbReference>
<dbReference type="NCBIfam" id="TIGR01768">
    <property type="entry name" value="GGGP-family"/>
    <property type="match status" value="1"/>
</dbReference>
<dbReference type="FunFam" id="3.20.20.390:FF:000001">
    <property type="entry name" value="Heptaprenylglyceryl phosphate synthase"/>
    <property type="match status" value="1"/>
</dbReference>
<evidence type="ECO:0000256" key="5">
    <source>
        <dbReference type="ARBA" id="ARBA00023098"/>
    </source>
</evidence>
<dbReference type="InterPro" id="IPR008205">
    <property type="entry name" value="GGGP_HepGP_synthase"/>
</dbReference>
<evidence type="ECO:0000256" key="9">
    <source>
        <dbReference type="ARBA" id="ARBA00066888"/>
    </source>
</evidence>
<reference evidence="12" key="1">
    <citation type="submission" date="2016-10" db="EMBL/GenBank/DDBJ databases">
        <authorList>
            <person name="Varghese N."/>
            <person name="Submissions S."/>
        </authorList>
    </citation>
    <scope>NUCLEOTIDE SEQUENCE [LARGE SCALE GENOMIC DNA]</scope>
    <source>
        <strain evidence="12">CGMCC 1.3703</strain>
    </source>
</reference>
<keyword evidence="1 10" id="KW-0444">Lipid biosynthesis</keyword>
<comment type="catalytic activity">
    <reaction evidence="8 10">
        <text>sn-glycerol 1-phosphate + all-trans-heptaprenyl diphosphate = 3-heptaprenyl-sn-glycero-1-phosphate + diphosphate</text>
        <dbReference type="Rhea" id="RHEA:33495"/>
        <dbReference type="ChEBI" id="CHEBI:33019"/>
        <dbReference type="ChEBI" id="CHEBI:57685"/>
        <dbReference type="ChEBI" id="CHEBI:58206"/>
        <dbReference type="ChEBI" id="CHEBI:64781"/>
        <dbReference type="EC" id="2.5.1.n9"/>
    </reaction>
</comment>
<dbReference type="GO" id="GO:0120536">
    <property type="term" value="F:heptaprenylglyceryl phosphate synthase activity"/>
    <property type="evidence" value="ECO:0007669"/>
    <property type="project" value="UniProtKB-ARBA"/>
</dbReference>
<dbReference type="EC" id="2.5.1.n9" evidence="9 10"/>
<dbReference type="Pfam" id="PF01884">
    <property type="entry name" value="PcrB"/>
    <property type="match status" value="1"/>
</dbReference>
<dbReference type="GO" id="GO:0000287">
    <property type="term" value="F:magnesium ion binding"/>
    <property type="evidence" value="ECO:0007669"/>
    <property type="project" value="UniProtKB-UniRule"/>
</dbReference>
<keyword evidence="6 10" id="KW-0594">Phospholipid biosynthesis</keyword>
<name>A0A1H0IH58_HALAD</name>
<feature type="binding site" evidence="10">
    <location>
        <begin position="158"/>
        <end position="163"/>
    </location>
    <ligand>
        <name>sn-glycerol 1-phosphate</name>
        <dbReference type="ChEBI" id="CHEBI:57685"/>
    </ligand>
</feature>
<dbReference type="NCBIfam" id="NF003197">
    <property type="entry name" value="PRK04169.1-1"/>
    <property type="match status" value="1"/>
</dbReference>
<dbReference type="RefSeq" id="WP_089651500.1">
    <property type="nucleotide sequence ID" value="NZ_FNIZ01000004.1"/>
</dbReference>
<comment type="cofactor">
    <cofactor evidence="10">
        <name>Mg(2+)</name>
        <dbReference type="ChEBI" id="CHEBI:18420"/>
    </cofactor>
</comment>